<comment type="caution">
    <text evidence="1">The sequence shown here is derived from an EMBL/GenBank/DDBJ whole genome shotgun (WGS) entry which is preliminary data.</text>
</comment>
<name>A0AAW3Z006_9GAMM</name>
<dbReference type="GeneID" id="97126069"/>
<sequence>MNIKDKSDLVDTSKLNDKNEVEVTYNSVKIYRLQIYQIQDQARNDQIRVTLNDSRHGYIFFEFKYPSEQMRGLATYAGLLDSLATGKSVSLFADAYHGTPFVGYISGVDIYYK</sequence>
<protein>
    <submittedName>
        <fullName evidence="1">Uncharacterized protein</fullName>
    </submittedName>
</protein>
<dbReference type="RefSeq" id="WP_099138729.1">
    <property type="nucleotide sequence ID" value="NZ_CAWNPE010000001.1"/>
</dbReference>
<dbReference type="Proteomes" id="UP001193920">
    <property type="component" value="Unassembled WGS sequence"/>
</dbReference>
<accession>A0AAW3Z006</accession>
<proteinExistence type="predicted"/>
<dbReference type="AlphaFoldDB" id="A0AAW3Z006"/>
<gene>
    <name evidence="1" type="ORF">ID854_21645</name>
</gene>
<reference evidence="1" key="2">
    <citation type="journal article" date="2024" name="Toxins">
        <title>Genome Sequence Analysis of Native Xenorhabdus Strains Isolated from Entomopathogenic Nematodes in Argentina.</title>
        <authorList>
            <person name="Palma L."/>
            <person name="Frizzo L."/>
            <person name="Kaiser S."/>
            <person name="Berry C."/>
            <person name="Caballero P."/>
            <person name="Bode H.B."/>
            <person name="Del Valle E.E."/>
        </authorList>
    </citation>
    <scope>NUCLEOTIDE SEQUENCE</scope>
    <source>
        <strain evidence="1">M</strain>
    </source>
</reference>
<evidence type="ECO:0000313" key="1">
    <source>
        <dbReference type="EMBL" id="MBD2802977.1"/>
    </source>
</evidence>
<dbReference type="EMBL" id="JACXBF010000564">
    <property type="protein sequence ID" value="MBD2802977.1"/>
    <property type="molecule type" value="Genomic_DNA"/>
</dbReference>
<organism evidence="1">
    <name type="scientific">Xenorhabdus szentirmaii</name>
    <dbReference type="NCBI Taxonomy" id="290112"/>
    <lineage>
        <taxon>Bacteria</taxon>
        <taxon>Pseudomonadati</taxon>
        <taxon>Pseudomonadota</taxon>
        <taxon>Gammaproteobacteria</taxon>
        <taxon>Enterobacterales</taxon>
        <taxon>Morganellaceae</taxon>
        <taxon>Xenorhabdus</taxon>
    </lineage>
</organism>
<reference evidence="1" key="1">
    <citation type="submission" date="2020-09" db="EMBL/GenBank/DDBJ databases">
        <authorList>
            <person name="Palma L."/>
            <person name="Caballero P."/>
            <person name="Berry C."/>
            <person name="Del Valle E."/>
        </authorList>
    </citation>
    <scope>NUCLEOTIDE SEQUENCE</scope>
    <source>
        <strain evidence="1">M</strain>
    </source>
</reference>